<comment type="caution">
    <text evidence="1">The sequence shown here is derived from an EMBL/GenBank/DDBJ whole genome shotgun (WGS) entry which is preliminary data.</text>
</comment>
<proteinExistence type="predicted"/>
<evidence type="ECO:0000313" key="1">
    <source>
        <dbReference type="EMBL" id="CAG7838117.1"/>
    </source>
</evidence>
<organism evidence="1 2">
    <name type="scientific">Allacma fusca</name>
    <dbReference type="NCBI Taxonomy" id="39272"/>
    <lineage>
        <taxon>Eukaryota</taxon>
        <taxon>Metazoa</taxon>
        <taxon>Ecdysozoa</taxon>
        <taxon>Arthropoda</taxon>
        <taxon>Hexapoda</taxon>
        <taxon>Collembola</taxon>
        <taxon>Symphypleona</taxon>
        <taxon>Sminthuridae</taxon>
        <taxon>Allacma</taxon>
    </lineage>
</organism>
<keyword evidence="2" id="KW-1185">Reference proteome</keyword>
<accession>A0A8J2LWX8</accession>
<reference evidence="1" key="1">
    <citation type="submission" date="2021-06" db="EMBL/GenBank/DDBJ databases">
        <authorList>
            <person name="Hodson N. C."/>
            <person name="Mongue J. A."/>
            <person name="Jaron S. K."/>
        </authorList>
    </citation>
    <scope>NUCLEOTIDE SEQUENCE</scope>
</reference>
<protein>
    <submittedName>
        <fullName evidence="1">Uncharacterized protein</fullName>
    </submittedName>
</protein>
<gene>
    <name evidence="1" type="ORF">AFUS01_LOCUS47122</name>
</gene>
<sequence length="120" mass="13252">MEGREGKKNWENSVRKQCSSLHEIWGAGWEKAQEDQVVLWSVSMCRLMRNQCEELVEDAGDEKSLAGNPCRSSVGLAGQVGPEAEFGSVPSGVHQCSLWLVGTESWWLVAGSLQYPVKLT</sequence>
<dbReference type="AlphaFoldDB" id="A0A8J2LWX8"/>
<evidence type="ECO:0000313" key="2">
    <source>
        <dbReference type="Proteomes" id="UP000708208"/>
    </source>
</evidence>
<name>A0A8J2LWX8_9HEXA</name>
<dbReference type="EMBL" id="CAJVCH010571649">
    <property type="protein sequence ID" value="CAG7838117.1"/>
    <property type="molecule type" value="Genomic_DNA"/>
</dbReference>
<dbReference type="Proteomes" id="UP000708208">
    <property type="component" value="Unassembled WGS sequence"/>
</dbReference>